<protein>
    <submittedName>
        <fullName evidence="2">Uncharacterized protein</fullName>
    </submittedName>
</protein>
<sequence length="65" mass="7811">MEPKRDWKYFLRITGLIIFWGLLCFVIYYYIWGIGISKAQGKELSSKFPIQIENKRVEPLKKQQT</sequence>
<dbReference type="AlphaFoldDB" id="A0A1M4XTN9"/>
<gene>
    <name evidence="2" type="ORF">SAMN05444392_105175</name>
</gene>
<name>A0A1M4XTN9_9BACL</name>
<evidence type="ECO:0000256" key="1">
    <source>
        <dbReference type="SAM" id="Phobius"/>
    </source>
</evidence>
<keyword evidence="1" id="KW-0472">Membrane</keyword>
<evidence type="ECO:0000313" key="2">
    <source>
        <dbReference type="EMBL" id="SHE96808.1"/>
    </source>
</evidence>
<feature type="transmembrane region" description="Helical" evidence="1">
    <location>
        <begin position="9"/>
        <end position="31"/>
    </location>
</feature>
<keyword evidence="3" id="KW-1185">Reference proteome</keyword>
<dbReference type="RefSeq" id="WP_073154782.1">
    <property type="nucleotide sequence ID" value="NZ_FQVL01000005.1"/>
</dbReference>
<dbReference type="Proteomes" id="UP000184476">
    <property type="component" value="Unassembled WGS sequence"/>
</dbReference>
<reference evidence="2 3" key="1">
    <citation type="submission" date="2016-11" db="EMBL/GenBank/DDBJ databases">
        <authorList>
            <person name="Jaros S."/>
            <person name="Januszkiewicz K."/>
            <person name="Wedrychowicz H."/>
        </authorList>
    </citation>
    <scope>NUCLEOTIDE SEQUENCE [LARGE SCALE GENOMIC DNA]</scope>
    <source>
        <strain evidence="2 3">DSM 44666</strain>
    </source>
</reference>
<accession>A0A1M4XTN9</accession>
<dbReference type="EMBL" id="FQVL01000005">
    <property type="protein sequence ID" value="SHE96808.1"/>
    <property type="molecule type" value="Genomic_DNA"/>
</dbReference>
<proteinExistence type="predicted"/>
<evidence type="ECO:0000313" key="3">
    <source>
        <dbReference type="Proteomes" id="UP000184476"/>
    </source>
</evidence>
<keyword evidence="1" id="KW-1133">Transmembrane helix</keyword>
<dbReference type="STRING" id="112248.SAMN05444392_105175"/>
<keyword evidence="1" id="KW-0812">Transmembrane</keyword>
<organism evidence="2 3">
    <name type="scientific">Seinonella peptonophila</name>
    <dbReference type="NCBI Taxonomy" id="112248"/>
    <lineage>
        <taxon>Bacteria</taxon>
        <taxon>Bacillati</taxon>
        <taxon>Bacillota</taxon>
        <taxon>Bacilli</taxon>
        <taxon>Bacillales</taxon>
        <taxon>Thermoactinomycetaceae</taxon>
        <taxon>Seinonella</taxon>
    </lineage>
</organism>